<protein>
    <recommendedName>
        <fullName evidence="5">Peroxiredoxin family protein</fullName>
    </recommendedName>
</protein>
<evidence type="ECO:0000313" key="4">
    <source>
        <dbReference type="Proteomes" id="UP000588083"/>
    </source>
</evidence>
<gene>
    <name evidence="1" type="ORF">HKBW3S34_01612</name>
    <name evidence="2" type="ORF">HKBW3S47_01016</name>
</gene>
<dbReference type="EMBL" id="BLSD01000044">
    <property type="protein sequence ID" value="GFP39317.1"/>
    <property type="molecule type" value="Genomic_DNA"/>
</dbReference>
<evidence type="ECO:0000313" key="3">
    <source>
        <dbReference type="Proteomes" id="UP000569018"/>
    </source>
</evidence>
<dbReference type="Gene3D" id="3.40.1260.10">
    <property type="entry name" value="DsrEFH-like"/>
    <property type="match status" value="1"/>
</dbReference>
<organism evidence="1 4">
    <name type="scientific">Candidatus Hakubella thermalkaliphila</name>
    <dbReference type="NCBI Taxonomy" id="2754717"/>
    <lineage>
        <taxon>Bacteria</taxon>
        <taxon>Bacillati</taxon>
        <taxon>Actinomycetota</taxon>
        <taxon>Actinomycetota incertae sedis</taxon>
        <taxon>Candidatus Hakubellales</taxon>
        <taxon>Candidatus Hakubellaceae</taxon>
        <taxon>Candidatus Hakubella</taxon>
    </lineage>
</organism>
<dbReference type="EMBL" id="BLRZ01000091">
    <property type="protein sequence ID" value="GFP30692.1"/>
    <property type="molecule type" value="Genomic_DNA"/>
</dbReference>
<dbReference type="InterPro" id="IPR032836">
    <property type="entry name" value="DsrE2-like"/>
</dbReference>
<dbReference type="Pfam" id="PF13686">
    <property type="entry name" value="DrsE_2"/>
    <property type="match status" value="1"/>
</dbReference>
<dbReference type="Proteomes" id="UP000569018">
    <property type="component" value="Unassembled WGS sequence"/>
</dbReference>
<keyword evidence="4" id="KW-1185">Reference proteome</keyword>
<dbReference type="Proteomes" id="UP000588083">
    <property type="component" value="Unassembled WGS sequence"/>
</dbReference>
<dbReference type="PANTHER" id="PTHR34655:SF2">
    <property type="entry name" value="PEROXIREDOXIN FAMILY PROTEIN"/>
    <property type="match status" value="1"/>
</dbReference>
<evidence type="ECO:0000313" key="2">
    <source>
        <dbReference type="EMBL" id="GFP39317.1"/>
    </source>
</evidence>
<name>A0A6V8PDC7_9ACTN</name>
<dbReference type="SUPFAM" id="SSF75169">
    <property type="entry name" value="DsrEFH-like"/>
    <property type="match status" value="1"/>
</dbReference>
<proteinExistence type="predicted"/>
<evidence type="ECO:0000313" key="1">
    <source>
        <dbReference type="EMBL" id="GFP30692.1"/>
    </source>
</evidence>
<reference evidence="3 4" key="1">
    <citation type="journal article" date="2020" name="Front. Microbiol.">
        <title>Single-cell genomics of novel Actinobacteria with the Wood-Ljungdahl pathway discovered in a serpentinizing system.</title>
        <authorList>
            <person name="Merino N."/>
            <person name="Kawai M."/>
            <person name="Boyd E.S."/>
            <person name="Colman D.R."/>
            <person name="McGlynn S.E."/>
            <person name="Nealson K.H."/>
            <person name="Kurokawa K."/>
            <person name="Hongoh Y."/>
        </authorList>
    </citation>
    <scope>NUCLEOTIDE SEQUENCE [LARGE SCALE GENOMIC DNA]</scope>
    <source>
        <strain evidence="1 4">S34</strain>
        <strain evidence="2 3">S47</strain>
    </source>
</reference>
<evidence type="ECO:0008006" key="5">
    <source>
        <dbReference type="Google" id="ProtNLM"/>
    </source>
</evidence>
<sequence>MASFILATSAAAAGMDVTMFFTFWGLNVIKKNEGSIQSRGIMRKMLNWMNRGGSRRLPLSKFDMLGMGRWMMKKLMKESKMPTVDEFITMVKEMGVKLVACTTTIGVMGLSKDAFIPEVDSFAGASAYLGEAKEGGGGKSVHLVARLICSQYVKGEVVQWKQMLLWMP</sequence>
<dbReference type="InterPro" id="IPR027396">
    <property type="entry name" value="DsrEFH-like"/>
</dbReference>
<dbReference type="AlphaFoldDB" id="A0A6V8PDC7"/>
<comment type="caution">
    <text evidence="1">The sequence shown here is derived from an EMBL/GenBank/DDBJ whole genome shotgun (WGS) entry which is preliminary data.</text>
</comment>
<dbReference type="PANTHER" id="PTHR34655">
    <property type="entry name" value="CONSERVED WITHIN P. AEROPHILUM"/>
    <property type="match status" value="1"/>
</dbReference>
<accession>A0A6V8PDC7</accession>